<proteinExistence type="inferred from homology"/>
<sequence length="222" mass="24411">MENNHHSSHRHHLLLLLILLTMLTTTNPIPIMPPSPSPSSSPSQPSSTPSNPMELQQMKNIMDALIGANDLTTMLNPTMLPLTLTLFIPHHNTFFHNNKNNPPLDPFLFPYHIIPQRLTFSDLLLLPSTTNLPTLLPYRTISVTNNSAANFSLNGVPLTHPDLYSNPSLVVHGVANILDYSLSRDGIPSPPMEDLLPPFGLISGVGVKSGYGFNNLFVEIKS</sequence>
<evidence type="ECO:0000256" key="1">
    <source>
        <dbReference type="ARBA" id="ARBA00007843"/>
    </source>
</evidence>
<dbReference type="PANTHER" id="PTHR33985:SF5">
    <property type="entry name" value="FASCICLIN-LIKE ARABINOGALACTAN FAMILY PROTEIN"/>
    <property type="match status" value="1"/>
</dbReference>
<dbReference type="Gene3D" id="2.30.180.10">
    <property type="entry name" value="FAS1 domain"/>
    <property type="match status" value="1"/>
</dbReference>
<evidence type="ECO:0000256" key="3">
    <source>
        <dbReference type="SAM" id="SignalP"/>
    </source>
</evidence>
<dbReference type="AlphaFoldDB" id="A0AAV1W7Q5"/>
<feature type="region of interest" description="Disordered" evidence="2">
    <location>
        <begin position="29"/>
        <end position="53"/>
    </location>
</feature>
<dbReference type="InterPro" id="IPR000782">
    <property type="entry name" value="FAS1_domain"/>
</dbReference>
<protein>
    <recommendedName>
        <fullName evidence="4">FAS1 domain-containing protein</fullName>
    </recommendedName>
</protein>
<dbReference type="Pfam" id="PF02469">
    <property type="entry name" value="Fasciclin"/>
    <property type="match status" value="1"/>
</dbReference>
<feature type="chain" id="PRO_5043651413" description="FAS1 domain-containing protein" evidence="3">
    <location>
        <begin position="29"/>
        <end position="222"/>
    </location>
</feature>
<feature type="compositionally biased region" description="Low complexity" evidence="2">
    <location>
        <begin position="40"/>
        <end position="53"/>
    </location>
</feature>
<keyword evidence="3" id="KW-0732">Signal</keyword>
<evidence type="ECO:0000313" key="6">
    <source>
        <dbReference type="Proteomes" id="UP001497480"/>
    </source>
</evidence>
<feature type="domain" description="FAS1" evidence="4">
    <location>
        <begin position="42"/>
        <end position="182"/>
    </location>
</feature>
<evidence type="ECO:0000259" key="4">
    <source>
        <dbReference type="PROSITE" id="PS50213"/>
    </source>
</evidence>
<organism evidence="5 6">
    <name type="scientific">Lupinus luteus</name>
    <name type="common">European yellow lupine</name>
    <dbReference type="NCBI Taxonomy" id="3873"/>
    <lineage>
        <taxon>Eukaryota</taxon>
        <taxon>Viridiplantae</taxon>
        <taxon>Streptophyta</taxon>
        <taxon>Embryophyta</taxon>
        <taxon>Tracheophyta</taxon>
        <taxon>Spermatophyta</taxon>
        <taxon>Magnoliopsida</taxon>
        <taxon>eudicotyledons</taxon>
        <taxon>Gunneridae</taxon>
        <taxon>Pentapetalae</taxon>
        <taxon>rosids</taxon>
        <taxon>fabids</taxon>
        <taxon>Fabales</taxon>
        <taxon>Fabaceae</taxon>
        <taxon>Papilionoideae</taxon>
        <taxon>50 kb inversion clade</taxon>
        <taxon>genistoids sensu lato</taxon>
        <taxon>core genistoids</taxon>
        <taxon>Genisteae</taxon>
        <taxon>Lupinus</taxon>
    </lineage>
</organism>
<dbReference type="SUPFAM" id="SSF82153">
    <property type="entry name" value="FAS1 domain"/>
    <property type="match status" value="1"/>
</dbReference>
<comment type="similarity">
    <text evidence="1">Belongs to the fasciclin-like AGP family.</text>
</comment>
<accession>A0AAV1W7Q5</accession>
<dbReference type="PROSITE" id="PS50213">
    <property type="entry name" value="FAS1"/>
    <property type="match status" value="1"/>
</dbReference>
<evidence type="ECO:0000256" key="2">
    <source>
        <dbReference type="SAM" id="MobiDB-lite"/>
    </source>
</evidence>
<dbReference type="InterPro" id="IPR052806">
    <property type="entry name" value="Fasciclin-like_AGP"/>
</dbReference>
<dbReference type="PANTHER" id="PTHR33985">
    <property type="entry name" value="OS02G0491300 PROTEIN-RELATED"/>
    <property type="match status" value="1"/>
</dbReference>
<comment type="caution">
    <text evidence="5">The sequence shown here is derived from an EMBL/GenBank/DDBJ whole genome shotgun (WGS) entry which is preliminary data.</text>
</comment>
<dbReference type="FunFam" id="2.30.180.10:FF:000046">
    <property type="entry name" value="Fasciclin-like arabinogalactan family protein"/>
    <property type="match status" value="1"/>
</dbReference>
<evidence type="ECO:0000313" key="5">
    <source>
        <dbReference type="EMBL" id="CAL0304887.1"/>
    </source>
</evidence>
<feature type="compositionally biased region" description="Pro residues" evidence="2">
    <location>
        <begin position="30"/>
        <end position="39"/>
    </location>
</feature>
<reference evidence="5 6" key="1">
    <citation type="submission" date="2024-03" db="EMBL/GenBank/DDBJ databases">
        <authorList>
            <person name="Martinez-Hernandez J."/>
        </authorList>
    </citation>
    <scope>NUCLEOTIDE SEQUENCE [LARGE SCALE GENOMIC DNA]</scope>
</reference>
<name>A0AAV1W7Q5_LUPLU</name>
<dbReference type="EMBL" id="CAXHTB010000004">
    <property type="protein sequence ID" value="CAL0304887.1"/>
    <property type="molecule type" value="Genomic_DNA"/>
</dbReference>
<dbReference type="InterPro" id="IPR036378">
    <property type="entry name" value="FAS1_dom_sf"/>
</dbReference>
<dbReference type="SMART" id="SM00554">
    <property type="entry name" value="FAS1"/>
    <property type="match status" value="1"/>
</dbReference>
<feature type="signal peptide" evidence="3">
    <location>
        <begin position="1"/>
        <end position="28"/>
    </location>
</feature>
<gene>
    <name evidence="5" type="ORF">LLUT_LOCUS5947</name>
</gene>
<dbReference type="Proteomes" id="UP001497480">
    <property type="component" value="Unassembled WGS sequence"/>
</dbReference>
<keyword evidence="6" id="KW-1185">Reference proteome</keyword>